<organism evidence="1 2">
    <name type="scientific">Pseudomonas amygdali pv. mori</name>
    <dbReference type="NCBI Taxonomy" id="34065"/>
    <lineage>
        <taxon>Bacteria</taxon>
        <taxon>Pseudomonadati</taxon>
        <taxon>Pseudomonadota</taxon>
        <taxon>Gammaproteobacteria</taxon>
        <taxon>Pseudomonadales</taxon>
        <taxon>Pseudomonadaceae</taxon>
        <taxon>Pseudomonas</taxon>
        <taxon>Pseudomonas amygdali</taxon>
    </lineage>
</organism>
<accession>A0A3M4V596</accession>
<dbReference type="Proteomes" id="UP000279553">
    <property type="component" value="Unassembled WGS sequence"/>
</dbReference>
<gene>
    <name evidence="1" type="ORF">ALQ05_200008</name>
</gene>
<evidence type="ECO:0000313" key="1">
    <source>
        <dbReference type="EMBL" id="RMQ41409.1"/>
    </source>
</evidence>
<dbReference type="EMBL" id="RBRD01000057">
    <property type="protein sequence ID" value="RMQ41409.1"/>
    <property type="molecule type" value="Genomic_DNA"/>
</dbReference>
<evidence type="ECO:0000313" key="2">
    <source>
        <dbReference type="Proteomes" id="UP000279553"/>
    </source>
</evidence>
<sequence>MTSLELMYKYNPVVERLDLCNAHVIDWKWHLQESRPHYWWRFRCWYGIQRCA</sequence>
<dbReference type="AlphaFoldDB" id="A0A3M4V596"/>
<protein>
    <submittedName>
        <fullName evidence="1">Uncharacterized protein</fullName>
    </submittedName>
</protein>
<name>A0A3M4V596_PSEA0</name>
<proteinExistence type="predicted"/>
<comment type="caution">
    <text evidence="1">The sequence shown here is derived from an EMBL/GenBank/DDBJ whole genome shotgun (WGS) entry which is preliminary data.</text>
</comment>
<reference evidence="1 2" key="1">
    <citation type="submission" date="2018-08" db="EMBL/GenBank/DDBJ databases">
        <title>Recombination of ecologically and evolutionarily significant loci maintains genetic cohesion in the Pseudomonas syringae species complex.</title>
        <authorList>
            <person name="Dillon M."/>
            <person name="Thakur S."/>
            <person name="Almeida R.N.D."/>
            <person name="Weir B.S."/>
            <person name="Guttman D.S."/>
        </authorList>
    </citation>
    <scope>NUCLEOTIDE SEQUENCE [LARGE SCALE GENOMIC DNA]</scope>
    <source>
        <strain evidence="1 2">ICMP 535</strain>
    </source>
</reference>